<keyword evidence="3" id="KW-1185">Reference proteome</keyword>
<proteinExistence type="predicted"/>
<dbReference type="Proteomes" id="UP000625711">
    <property type="component" value="Unassembled WGS sequence"/>
</dbReference>
<evidence type="ECO:0000256" key="1">
    <source>
        <dbReference type="SAM" id="MobiDB-lite"/>
    </source>
</evidence>
<name>A0A834IA88_RHYFE</name>
<evidence type="ECO:0000313" key="3">
    <source>
        <dbReference type="Proteomes" id="UP000625711"/>
    </source>
</evidence>
<protein>
    <submittedName>
        <fullName evidence="2">Uncharacterized protein</fullName>
    </submittedName>
</protein>
<dbReference type="AlphaFoldDB" id="A0A834IA88"/>
<evidence type="ECO:0000313" key="2">
    <source>
        <dbReference type="EMBL" id="KAF7275302.1"/>
    </source>
</evidence>
<accession>A0A834IA88</accession>
<sequence>MQRMKRRYESQRGRQAEQPSEQYLKKSKQKSNKNSKISDKTLIMNGRVWKLEEPPSYKEVSCREMLRRR</sequence>
<dbReference type="EMBL" id="JAACXV010010865">
    <property type="protein sequence ID" value="KAF7275302.1"/>
    <property type="molecule type" value="Genomic_DNA"/>
</dbReference>
<reference evidence="2" key="1">
    <citation type="submission" date="2020-08" db="EMBL/GenBank/DDBJ databases">
        <title>Genome sequencing and assembly of the red palm weevil Rhynchophorus ferrugineus.</title>
        <authorList>
            <person name="Dias G.B."/>
            <person name="Bergman C.M."/>
            <person name="Manee M."/>
        </authorList>
    </citation>
    <scope>NUCLEOTIDE SEQUENCE</scope>
    <source>
        <strain evidence="2">AA-2017</strain>
        <tissue evidence="2">Whole larva</tissue>
    </source>
</reference>
<gene>
    <name evidence="2" type="ORF">GWI33_011888</name>
</gene>
<feature type="region of interest" description="Disordered" evidence="1">
    <location>
        <begin position="1"/>
        <end position="40"/>
    </location>
</feature>
<organism evidence="2 3">
    <name type="scientific">Rhynchophorus ferrugineus</name>
    <name type="common">Red palm weevil</name>
    <name type="synonym">Curculio ferrugineus</name>
    <dbReference type="NCBI Taxonomy" id="354439"/>
    <lineage>
        <taxon>Eukaryota</taxon>
        <taxon>Metazoa</taxon>
        <taxon>Ecdysozoa</taxon>
        <taxon>Arthropoda</taxon>
        <taxon>Hexapoda</taxon>
        <taxon>Insecta</taxon>
        <taxon>Pterygota</taxon>
        <taxon>Neoptera</taxon>
        <taxon>Endopterygota</taxon>
        <taxon>Coleoptera</taxon>
        <taxon>Polyphaga</taxon>
        <taxon>Cucujiformia</taxon>
        <taxon>Curculionidae</taxon>
        <taxon>Dryophthorinae</taxon>
        <taxon>Rhynchophorus</taxon>
    </lineage>
</organism>
<comment type="caution">
    <text evidence="2">The sequence shown here is derived from an EMBL/GenBank/DDBJ whole genome shotgun (WGS) entry which is preliminary data.</text>
</comment>